<comment type="caution">
    <text evidence="3">The sequence shown here is derived from an EMBL/GenBank/DDBJ whole genome shotgun (WGS) entry which is preliminary data.</text>
</comment>
<dbReference type="SUPFAM" id="SSF46785">
    <property type="entry name" value="Winged helix' DNA-binding domain"/>
    <property type="match status" value="1"/>
</dbReference>
<dbReference type="GO" id="GO:0003700">
    <property type="term" value="F:DNA-binding transcription factor activity"/>
    <property type="evidence" value="ECO:0007669"/>
    <property type="project" value="InterPro"/>
</dbReference>
<dbReference type="PANTHER" id="PTHR18964">
    <property type="entry name" value="ROK (REPRESSOR, ORF, KINASE) FAMILY"/>
    <property type="match status" value="1"/>
</dbReference>
<feature type="domain" description="HTH marR-type" evidence="2">
    <location>
        <begin position="14"/>
        <end position="66"/>
    </location>
</feature>
<dbReference type="InterPro" id="IPR043129">
    <property type="entry name" value="ATPase_NBD"/>
</dbReference>
<sequence>MSGSQTALKEANRAAVVEVLRRHGGLTQVELAGATGLSAATVSNIVRELSGSGLLEVRNTVRSGRRAQLVTLAHRTGIALGVHIGLRHLRVAVADTRHEVLAEQTLPLPFEHRIDTTLDRAARLLSELLDRVGGDEEEILGVGVGVPAPVDASTGVISVPGIMRGWDDVAIGHVMTKRLGRPVLVDNDANLGALAESRLGASRPFQDSVYVRASFGTGAGVMIAGRLHRGFAGTAGEIGHVQVDPTGDICLCGSRGCLNMVVGAQQLLASLRASRGPLTLQDLVTLANDGDPGCRQVVEDAGATIGTVVAGLSVALNPQCVVVGGELADTGEVLVGPVREAIRRRVLPNHIAPLEVVRGELGQRAEVMGAVMLVLESADVPTTVLDVPALASASE</sequence>
<dbReference type="RefSeq" id="WP_034227080.1">
    <property type="nucleotide sequence ID" value="NZ_AXCW01000161.1"/>
</dbReference>
<dbReference type="Pfam" id="PF00480">
    <property type="entry name" value="ROK"/>
    <property type="match status" value="1"/>
</dbReference>
<dbReference type="Gene3D" id="3.30.420.40">
    <property type="match status" value="2"/>
</dbReference>
<evidence type="ECO:0000313" key="4">
    <source>
        <dbReference type="Proteomes" id="UP000019753"/>
    </source>
</evidence>
<gene>
    <name evidence="3" type="ORF">N866_04870</name>
</gene>
<evidence type="ECO:0000256" key="1">
    <source>
        <dbReference type="ARBA" id="ARBA00006479"/>
    </source>
</evidence>
<dbReference type="InterPro" id="IPR036388">
    <property type="entry name" value="WH-like_DNA-bd_sf"/>
</dbReference>
<dbReference type="Gene3D" id="1.10.10.10">
    <property type="entry name" value="Winged helix-like DNA-binding domain superfamily/Winged helix DNA-binding domain"/>
    <property type="match status" value="1"/>
</dbReference>
<reference evidence="3 4" key="1">
    <citation type="submission" date="2014-01" db="EMBL/GenBank/DDBJ databases">
        <title>Actinotalea ferrariae CF5-4.</title>
        <authorList>
            <person name="Chen F."/>
            <person name="Li Y."/>
            <person name="Wang G."/>
        </authorList>
    </citation>
    <scope>NUCLEOTIDE SEQUENCE [LARGE SCALE GENOMIC DNA]</scope>
    <source>
        <strain evidence="3 4">CF5-4</strain>
    </source>
</reference>
<dbReference type="PANTHER" id="PTHR18964:SF173">
    <property type="entry name" value="GLUCOKINASE"/>
    <property type="match status" value="1"/>
</dbReference>
<dbReference type="Proteomes" id="UP000019753">
    <property type="component" value="Unassembled WGS sequence"/>
</dbReference>
<organism evidence="3 4">
    <name type="scientific">Actinotalea ferrariae CF5-4</name>
    <dbReference type="NCBI Taxonomy" id="948458"/>
    <lineage>
        <taxon>Bacteria</taxon>
        <taxon>Bacillati</taxon>
        <taxon>Actinomycetota</taxon>
        <taxon>Actinomycetes</taxon>
        <taxon>Micrococcales</taxon>
        <taxon>Cellulomonadaceae</taxon>
        <taxon>Actinotalea</taxon>
    </lineage>
</organism>
<dbReference type="CDD" id="cd00090">
    <property type="entry name" value="HTH_ARSR"/>
    <property type="match status" value="1"/>
</dbReference>
<dbReference type="OrthoDB" id="3189808at2"/>
<dbReference type="AlphaFoldDB" id="A0A021VNY8"/>
<name>A0A021VNY8_9CELL</name>
<dbReference type="InterPro" id="IPR036390">
    <property type="entry name" value="WH_DNA-bd_sf"/>
</dbReference>
<protein>
    <submittedName>
        <fullName evidence="3">Transcriptional regulator</fullName>
    </submittedName>
</protein>
<dbReference type="InterPro" id="IPR000835">
    <property type="entry name" value="HTH_MarR-typ"/>
</dbReference>
<proteinExistence type="inferred from homology"/>
<dbReference type="InterPro" id="IPR011991">
    <property type="entry name" value="ArsR-like_HTH"/>
</dbReference>
<dbReference type="EMBL" id="AXCW01000161">
    <property type="protein sequence ID" value="EYR62833.1"/>
    <property type="molecule type" value="Genomic_DNA"/>
</dbReference>
<dbReference type="SUPFAM" id="SSF53067">
    <property type="entry name" value="Actin-like ATPase domain"/>
    <property type="match status" value="1"/>
</dbReference>
<dbReference type="InterPro" id="IPR000600">
    <property type="entry name" value="ROK"/>
</dbReference>
<comment type="similarity">
    <text evidence="1">Belongs to the ROK (NagC/XylR) family.</text>
</comment>
<evidence type="ECO:0000313" key="3">
    <source>
        <dbReference type="EMBL" id="EYR62833.1"/>
    </source>
</evidence>
<evidence type="ECO:0000259" key="2">
    <source>
        <dbReference type="Pfam" id="PF12802"/>
    </source>
</evidence>
<keyword evidence="4" id="KW-1185">Reference proteome</keyword>
<dbReference type="Pfam" id="PF12802">
    <property type="entry name" value="MarR_2"/>
    <property type="match status" value="1"/>
</dbReference>
<accession>A0A021VNY8</accession>